<feature type="compositionally biased region" description="Basic and acidic residues" evidence="1">
    <location>
        <begin position="1"/>
        <end position="10"/>
    </location>
</feature>
<reference evidence="3 4" key="1">
    <citation type="journal article" date="2013" name="PLoS Genet.">
        <title>Distinctive expansion of potential virulence genes in the genome of the oomycete fish pathogen Saprolegnia parasitica.</title>
        <authorList>
            <person name="Jiang R.H."/>
            <person name="de Bruijn I."/>
            <person name="Haas B.J."/>
            <person name="Belmonte R."/>
            <person name="Lobach L."/>
            <person name="Christie J."/>
            <person name="van den Ackerveken G."/>
            <person name="Bottin A."/>
            <person name="Bulone V."/>
            <person name="Diaz-Moreno S.M."/>
            <person name="Dumas B."/>
            <person name="Fan L."/>
            <person name="Gaulin E."/>
            <person name="Govers F."/>
            <person name="Grenville-Briggs L.J."/>
            <person name="Horner N.R."/>
            <person name="Levin J.Z."/>
            <person name="Mammella M."/>
            <person name="Meijer H.J."/>
            <person name="Morris P."/>
            <person name="Nusbaum C."/>
            <person name="Oome S."/>
            <person name="Phillips A.J."/>
            <person name="van Rooyen D."/>
            <person name="Rzeszutek E."/>
            <person name="Saraiva M."/>
            <person name="Secombes C.J."/>
            <person name="Seidl M.F."/>
            <person name="Snel B."/>
            <person name="Stassen J.H."/>
            <person name="Sykes S."/>
            <person name="Tripathy S."/>
            <person name="van den Berg H."/>
            <person name="Vega-Arreguin J.C."/>
            <person name="Wawra S."/>
            <person name="Young S.K."/>
            <person name="Zeng Q."/>
            <person name="Dieguez-Uribeondo J."/>
            <person name="Russ C."/>
            <person name="Tyler B.M."/>
            <person name="van West P."/>
        </authorList>
    </citation>
    <scope>NUCLEOTIDE SEQUENCE [LARGE SCALE GENOMIC DNA]</scope>
    <source>
        <strain evidence="3 4">CBS 223.65</strain>
    </source>
</reference>
<keyword evidence="4" id="KW-1185">Reference proteome</keyword>
<evidence type="ECO:0000313" key="4">
    <source>
        <dbReference type="Proteomes" id="UP000030745"/>
    </source>
</evidence>
<evidence type="ECO:0000259" key="2">
    <source>
        <dbReference type="PROSITE" id="PS51998"/>
    </source>
</evidence>
<dbReference type="VEuPathDB" id="FungiDB:SPRG_14625"/>
<dbReference type="GeneID" id="24136419"/>
<dbReference type="RefSeq" id="XP_012209189.1">
    <property type="nucleotide sequence ID" value="XM_012353799.1"/>
</dbReference>
<proteinExistence type="predicted"/>
<organism evidence="3 4">
    <name type="scientific">Saprolegnia parasitica (strain CBS 223.65)</name>
    <dbReference type="NCBI Taxonomy" id="695850"/>
    <lineage>
        <taxon>Eukaryota</taxon>
        <taxon>Sar</taxon>
        <taxon>Stramenopiles</taxon>
        <taxon>Oomycota</taxon>
        <taxon>Saprolegniomycetes</taxon>
        <taxon>Saprolegniales</taxon>
        <taxon>Saprolegniaceae</taxon>
        <taxon>Saprolegnia</taxon>
    </lineage>
</organism>
<dbReference type="EMBL" id="KK583324">
    <property type="protein sequence ID" value="KDO20086.1"/>
    <property type="molecule type" value="Genomic_DNA"/>
</dbReference>
<dbReference type="SUPFAM" id="SSF109715">
    <property type="entry name" value="DEK C-terminal domain"/>
    <property type="match status" value="1"/>
</dbReference>
<dbReference type="Proteomes" id="UP000030745">
    <property type="component" value="Unassembled WGS sequence"/>
</dbReference>
<gene>
    <name evidence="3" type="ORF">SPRG_14625</name>
</gene>
<sequence length="83" mass="9316">MARKAEEKMPSEATESPKSSPSSEKAVPSSLSQDLQDRVKKIMDEGDIQKLTLKAVMETLTHDLEKDVSMHKRAIKEFISDNL</sequence>
<dbReference type="InterPro" id="IPR014876">
    <property type="entry name" value="DEK_C"/>
</dbReference>
<evidence type="ECO:0000313" key="3">
    <source>
        <dbReference type="EMBL" id="KDO20086.1"/>
    </source>
</evidence>
<dbReference type="AlphaFoldDB" id="A0A067C0K1"/>
<dbReference type="KEGG" id="spar:SPRG_14625"/>
<accession>A0A067C0K1</accession>
<feature type="compositionally biased region" description="Low complexity" evidence="1">
    <location>
        <begin position="11"/>
        <end position="32"/>
    </location>
</feature>
<feature type="region of interest" description="Disordered" evidence="1">
    <location>
        <begin position="1"/>
        <end position="36"/>
    </location>
</feature>
<name>A0A067C0K1_SAPPC</name>
<dbReference type="OrthoDB" id="370884at2759"/>
<evidence type="ECO:0000256" key="1">
    <source>
        <dbReference type="SAM" id="MobiDB-lite"/>
    </source>
</evidence>
<protein>
    <recommendedName>
        <fullName evidence="2">DEK-C domain-containing protein</fullName>
    </recommendedName>
</protein>
<dbReference type="PROSITE" id="PS51998">
    <property type="entry name" value="DEK_C"/>
    <property type="match status" value="1"/>
</dbReference>
<feature type="domain" description="DEK-C" evidence="2">
    <location>
        <begin position="29"/>
        <end position="83"/>
    </location>
</feature>